<feature type="transmembrane region" description="Helical" evidence="1">
    <location>
        <begin position="153"/>
        <end position="180"/>
    </location>
</feature>
<accession>A0A7E4VKW2</accession>
<dbReference type="InterPro" id="IPR019429">
    <property type="entry name" value="7TM_GPCR_serpentine_rcpt_Sri"/>
</dbReference>
<dbReference type="WBParaSite" id="Pan_g22352.t1">
    <property type="protein sequence ID" value="Pan_g22352.t1"/>
    <property type="gene ID" value="Pan_g22352"/>
</dbReference>
<reference evidence="2" key="1">
    <citation type="journal article" date="2013" name="Genetics">
        <title>The draft genome and transcriptome of Panagrellus redivivus are shaped by the harsh demands of a free-living lifestyle.</title>
        <authorList>
            <person name="Srinivasan J."/>
            <person name="Dillman A.R."/>
            <person name="Macchietto M.G."/>
            <person name="Heikkinen L."/>
            <person name="Lakso M."/>
            <person name="Fracchia K.M."/>
            <person name="Antoshechkin I."/>
            <person name="Mortazavi A."/>
            <person name="Wong G."/>
            <person name="Sternberg P.W."/>
        </authorList>
    </citation>
    <scope>NUCLEOTIDE SEQUENCE [LARGE SCALE GENOMIC DNA]</scope>
    <source>
        <strain evidence="2">MT8872</strain>
    </source>
</reference>
<reference evidence="3" key="2">
    <citation type="submission" date="2020-10" db="UniProtKB">
        <authorList>
            <consortium name="WormBaseParasite"/>
        </authorList>
    </citation>
    <scope>IDENTIFICATION</scope>
</reference>
<dbReference type="Proteomes" id="UP000492821">
    <property type="component" value="Unassembled WGS sequence"/>
</dbReference>
<keyword evidence="1" id="KW-1133">Transmembrane helix</keyword>
<evidence type="ECO:0000256" key="1">
    <source>
        <dbReference type="SAM" id="Phobius"/>
    </source>
</evidence>
<keyword evidence="2" id="KW-1185">Reference proteome</keyword>
<feature type="transmembrane region" description="Helical" evidence="1">
    <location>
        <begin position="54"/>
        <end position="74"/>
    </location>
</feature>
<dbReference type="AlphaFoldDB" id="A0A7E4VKW2"/>
<feature type="transmembrane region" description="Helical" evidence="1">
    <location>
        <begin position="94"/>
        <end position="115"/>
    </location>
</feature>
<protein>
    <submittedName>
        <fullName evidence="3">G protein-coupled receptor</fullName>
    </submittedName>
</protein>
<dbReference type="Pfam" id="PF10327">
    <property type="entry name" value="7TM_GPCR_Sri"/>
    <property type="match status" value="1"/>
</dbReference>
<evidence type="ECO:0000313" key="2">
    <source>
        <dbReference type="Proteomes" id="UP000492821"/>
    </source>
</evidence>
<feature type="transmembrane region" description="Helical" evidence="1">
    <location>
        <begin position="201"/>
        <end position="225"/>
    </location>
</feature>
<feature type="transmembrane region" description="Helical" evidence="1">
    <location>
        <begin position="245"/>
        <end position="268"/>
    </location>
</feature>
<dbReference type="PANTHER" id="PTHR45830">
    <property type="entry name" value="SERPENTINE RECEPTOR, CLASS I"/>
    <property type="match status" value="1"/>
</dbReference>
<dbReference type="PANTHER" id="PTHR45830:SF15">
    <property type="entry name" value="SERPENTINE RECEPTOR, CLASS I"/>
    <property type="match status" value="1"/>
</dbReference>
<keyword evidence="1" id="KW-0472">Membrane</keyword>
<organism evidence="2 3">
    <name type="scientific">Panagrellus redivivus</name>
    <name type="common">Microworm</name>
    <dbReference type="NCBI Taxonomy" id="6233"/>
    <lineage>
        <taxon>Eukaryota</taxon>
        <taxon>Metazoa</taxon>
        <taxon>Ecdysozoa</taxon>
        <taxon>Nematoda</taxon>
        <taxon>Chromadorea</taxon>
        <taxon>Rhabditida</taxon>
        <taxon>Tylenchina</taxon>
        <taxon>Panagrolaimomorpha</taxon>
        <taxon>Panagrolaimoidea</taxon>
        <taxon>Panagrolaimidae</taxon>
        <taxon>Panagrellus</taxon>
    </lineage>
</organism>
<sequence>MGHYKYYIFNFQLAATLFDLHISFVYSPLPLLPVPAICSTSLFFLNSTWHFEHANFILLHFTLSYCGWSIFYGLVYRYCALNGNLDFFHSTKGVICLVTYTTVYPVPSLVALFMAQLSREDFMKYIGEVHPNEYDLIDAHCCHGLSSPKGMMVYIWIAGAQIFFACLCNMVVMFKINGLLKHQKNHFTDRTFMLHRQLVHGLWVQAILPSMFLVMPTLGGFAIFLIEIRDMKGMNLKPILEGDTIHSSLVACIAVFNILCLHSAILGLSSILMTTPYRQGVYHLVANAFTNIFKKIGVTTRWFSSHPTIMIAHRSRSYH</sequence>
<name>A0A7E4VKW2_PANRE</name>
<proteinExistence type="predicted"/>
<evidence type="ECO:0000313" key="3">
    <source>
        <dbReference type="WBParaSite" id="Pan_g22352.t1"/>
    </source>
</evidence>
<keyword evidence="1" id="KW-0812">Transmembrane</keyword>